<evidence type="ECO:0000259" key="1">
    <source>
        <dbReference type="PROSITE" id="PS50835"/>
    </source>
</evidence>
<dbReference type="EMBL" id="JAHSPG010000014">
    <property type="protein sequence ID" value="MBV4359124.1"/>
    <property type="molecule type" value="Genomic_DNA"/>
</dbReference>
<dbReference type="Proteomes" id="UP000812270">
    <property type="component" value="Unassembled WGS sequence"/>
</dbReference>
<dbReference type="InterPro" id="IPR007110">
    <property type="entry name" value="Ig-like_dom"/>
</dbReference>
<proteinExistence type="predicted"/>
<name>A0A9E2SCQ9_9BACT</name>
<accession>A0A9E2SCQ9</accession>
<feature type="domain" description="Ig-like" evidence="1">
    <location>
        <begin position="455"/>
        <end position="494"/>
    </location>
</feature>
<reference evidence="2" key="1">
    <citation type="submission" date="2021-06" db="EMBL/GenBank/DDBJ databases">
        <authorList>
            <person name="Huq M.A."/>
        </authorList>
    </citation>
    <scope>NUCLEOTIDE SEQUENCE</scope>
    <source>
        <strain evidence="2">MAH-26</strain>
    </source>
</reference>
<comment type="caution">
    <text evidence="2">The sequence shown here is derived from an EMBL/GenBank/DDBJ whole genome shotgun (WGS) entry which is preliminary data.</text>
</comment>
<dbReference type="RefSeq" id="WP_217793013.1">
    <property type="nucleotide sequence ID" value="NZ_JAHSPG010000014.1"/>
</dbReference>
<organism evidence="2 3">
    <name type="scientific">Pinibacter aurantiacus</name>
    <dbReference type="NCBI Taxonomy" id="2851599"/>
    <lineage>
        <taxon>Bacteria</taxon>
        <taxon>Pseudomonadati</taxon>
        <taxon>Bacteroidota</taxon>
        <taxon>Chitinophagia</taxon>
        <taxon>Chitinophagales</taxon>
        <taxon>Chitinophagaceae</taxon>
        <taxon>Pinibacter</taxon>
    </lineage>
</organism>
<sequence>MKKPLHNVVRFFLRIWLLILFFIVYNAAYSQTLDYGKTYVNKTKGASGGTIEPGDTLQIRTTIVVNSSLGTIDSCGFYDTIPVGAKYLPGTLRILTNEGKIWKSFTDALTDDPGKIVSNQFITINMGYTSTLKTATASRRGQMKNTDKPTLWGSTCVMVASYEMVVTAAYGATVNVGGGKFTYKYSGSLKNVFFDLNNAAVFKNTGICENTVGGNAIGMEYGGSFGSGKPRNRGASSAISGTYQFRTFTTGTPNDYYYGVANNTSTEAYTTSNAWAKPDNTTPTTHRVFGVWDIIGDHTGAADPYAGNKAADTVANPNAGYMMVVNASYKTDYAFQYTVTNLCPNTYYEISSWLYNICSKCGADSLGRGPSNSGYIPTGLKDSSGVHPNLTYQLNGVDYYTTGDISYSGKWIKKAFTYLTGPSQTSFTLTIRNNAPGGGGNDWAIDDISVATCTPNLDMQPTGNAKVCYGNQVDLSCVVSSYFPNYTYWQWEKSVDKGGTWAIDTTNVGVVENVNGKYEYRIGHKPFFGDSTSNGNIYRLRIATSPENLSNENCSFVASTTIMVYVNNCSHVLQTSLLNFNGVLSSKNIGQIVWTSGTESAQTKFTLEKSFDNIHYSPIAIVNGKGVNGSGASYSFTDPNILDQPAYYRLKVQDGAQFSYSKSIILSPVGLHFDVQSVLNPFNNSISFNAVSPLDGTIKVSVFDYNGRILKTEDVKVIKGLTNVTISDLNNLPNGVYALRVEYKNLMVIKRVIKVSK</sequence>
<keyword evidence="3" id="KW-1185">Reference proteome</keyword>
<dbReference type="NCBIfam" id="TIGR04183">
    <property type="entry name" value="Por_Secre_tail"/>
    <property type="match status" value="1"/>
</dbReference>
<protein>
    <submittedName>
        <fullName evidence="2">T9SS type A sorting domain-containing protein</fullName>
    </submittedName>
</protein>
<gene>
    <name evidence="2" type="ORF">KTO63_18295</name>
</gene>
<dbReference type="AlphaFoldDB" id="A0A9E2SCQ9"/>
<evidence type="ECO:0000313" key="3">
    <source>
        <dbReference type="Proteomes" id="UP000812270"/>
    </source>
</evidence>
<dbReference type="PROSITE" id="PS50835">
    <property type="entry name" value="IG_LIKE"/>
    <property type="match status" value="1"/>
</dbReference>
<dbReference type="InterPro" id="IPR026444">
    <property type="entry name" value="Secre_tail"/>
</dbReference>
<evidence type="ECO:0000313" key="2">
    <source>
        <dbReference type="EMBL" id="MBV4359124.1"/>
    </source>
</evidence>